<keyword evidence="9" id="KW-1185">Reference proteome</keyword>
<dbReference type="InterPro" id="IPR000620">
    <property type="entry name" value="EamA_dom"/>
</dbReference>
<feature type="transmembrane region" description="Helical" evidence="6">
    <location>
        <begin position="191"/>
        <end position="208"/>
    </location>
</feature>
<gene>
    <name evidence="8" type="ORF">EAH89_13905</name>
</gene>
<dbReference type="InterPro" id="IPR050638">
    <property type="entry name" value="AA-Vitamin_Transporters"/>
</dbReference>
<dbReference type="EMBL" id="RCZP01000012">
    <property type="protein sequence ID" value="TPG55662.1"/>
    <property type="molecule type" value="Genomic_DNA"/>
</dbReference>
<dbReference type="RefSeq" id="WP_140884109.1">
    <property type="nucleotide sequence ID" value="NZ_RCZP01000012.1"/>
</dbReference>
<keyword evidence="4 6" id="KW-1133">Transmembrane helix</keyword>
<evidence type="ECO:0000259" key="7">
    <source>
        <dbReference type="Pfam" id="PF00892"/>
    </source>
</evidence>
<reference evidence="8 9" key="1">
    <citation type="journal article" date="2019" name="Environ. Microbiol.">
        <title>Species interactions and distinct microbial communities in high Arctic permafrost affected cryosols are associated with the CH4 and CO2 gas fluxes.</title>
        <authorList>
            <person name="Altshuler I."/>
            <person name="Hamel J."/>
            <person name="Turney S."/>
            <person name="Magnuson E."/>
            <person name="Levesque R."/>
            <person name="Greer C."/>
            <person name="Whyte L.G."/>
        </authorList>
    </citation>
    <scope>NUCLEOTIDE SEQUENCE [LARGE SCALE GENOMIC DNA]</scope>
    <source>
        <strain evidence="8 9">S9.3B</strain>
    </source>
</reference>
<name>A0A502G271_9PROT</name>
<dbReference type="Pfam" id="PF00892">
    <property type="entry name" value="EamA"/>
    <property type="match status" value="2"/>
</dbReference>
<comment type="subcellular location">
    <subcellularLocation>
        <location evidence="1">Membrane</location>
        <topology evidence="1">Multi-pass membrane protein</topology>
    </subcellularLocation>
</comment>
<dbReference type="InterPro" id="IPR037185">
    <property type="entry name" value="EmrE-like"/>
</dbReference>
<keyword evidence="3 6" id="KW-0812">Transmembrane</keyword>
<comment type="caution">
    <text evidence="8">The sequence shown here is derived from an EMBL/GenBank/DDBJ whole genome shotgun (WGS) entry which is preliminary data.</text>
</comment>
<feature type="transmembrane region" description="Helical" evidence="6">
    <location>
        <begin position="43"/>
        <end position="64"/>
    </location>
</feature>
<organism evidence="8 9">
    <name type="scientific">Muricoccus nepalensis</name>
    <dbReference type="NCBI Taxonomy" id="1854500"/>
    <lineage>
        <taxon>Bacteria</taxon>
        <taxon>Pseudomonadati</taxon>
        <taxon>Pseudomonadota</taxon>
        <taxon>Alphaproteobacteria</taxon>
        <taxon>Acetobacterales</taxon>
        <taxon>Roseomonadaceae</taxon>
        <taxon>Muricoccus</taxon>
    </lineage>
</organism>
<feature type="transmembrane region" description="Helical" evidence="6">
    <location>
        <begin position="76"/>
        <end position="98"/>
    </location>
</feature>
<dbReference type="OrthoDB" id="7850605at2"/>
<dbReference type="SUPFAM" id="SSF103481">
    <property type="entry name" value="Multidrug resistance efflux transporter EmrE"/>
    <property type="match status" value="2"/>
</dbReference>
<feature type="domain" description="EamA" evidence="7">
    <location>
        <begin position="162"/>
        <end position="293"/>
    </location>
</feature>
<feature type="transmembrane region" description="Helical" evidence="6">
    <location>
        <begin position="12"/>
        <end position="31"/>
    </location>
</feature>
<evidence type="ECO:0000256" key="6">
    <source>
        <dbReference type="SAM" id="Phobius"/>
    </source>
</evidence>
<feature type="transmembrane region" description="Helical" evidence="6">
    <location>
        <begin position="157"/>
        <end position="179"/>
    </location>
</feature>
<feature type="transmembrane region" description="Helical" evidence="6">
    <location>
        <begin position="220"/>
        <end position="240"/>
    </location>
</feature>
<accession>A0A502G271</accession>
<feature type="domain" description="EamA" evidence="7">
    <location>
        <begin position="18"/>
        <end position="146"/>
    </location>
</feature>
<evidence type="ECO:0000256" key="4">
    <source>
        <dbReference type="ARBA" id="ARBA00022989"/>
    </source>
</evidence>
<evidence type="ECO:0000256" key="2">
    <source>
        <dbReference type="ARBA" id="ARBA00007362"/>
    </source>
</evidence>
<proteinExistence type="inferred from homology"/>
<comment type="similarity">
    <text evidence="2">Belongs to the EamA transporter family.</text>
</comment>
<dbReference type="GO" id="GO:0016020">
    <property type="term" value="C:membrane"/>
    <property type="evidence" value="ECO:0007669"/>
    <property type="project" value="UniProtKB-SubCell"/>
</dbReference>
<dbReference type="Proteomes" id="UP000317078">
    <property type="component" value="Unassembled WGS sequence"/>
</dbReference>
<keyword evidence="5 6" id="KW-0472">Membrane</keyword>
<sequence length="295" mass="30636">MSNGGEERGVRLRDLRVLALGVVLFGAGWPITKDALRDATPLWFATSRAGLAALGVGLLLLALGRLSWPGRRDWPAVLAVGLLQLGAFFALTHVALAALPSGRIAVLSNVTIYWLVPLSVLVLGERVSRVRWIAAALALAGAAVLLGPWSIDWSSPGVVLANALLVTAALLWSISIITTRRLPPARPMMELLPFCFGVALLVLVPLALLREPAGGLGLHALPHAAFIGLVAAPVGTWCVIEAGRRLPSTVASVGFMLGPVIGVATGALWLGEAVGWDVWLGGALIAAGVVVAVRG</sequence>
<protein>
    <submittedName>
        <fullName evidence="8">DMT family transporter</fullName>
    </submittedName>
</protein>
<evidence type="ECO:0000256" key="3">
    <source>
        <dbReference type="ARBA" id="ARBA00022692"/>
    </source>
</evidence>
<evidence type="ECO:0000313" key="9">
    <source>
        <dbReference type="Proteomes" id="UP000317078"/>
    </source>
</evidence>
<evidence type="ECO:0000313" key="8">
    <source>
        <dbReference type="EMBL" id="TPG55662.1"/>
    </source>
</evidence>
<feature type="transmembrane region" description="Helical" evidence="6">
    <location>
        <begin position="252"/>
        <end position="270"/>
    </location>
</feature>
<feature type="transmembrane region" description="Helical" evidence="6">
    <location>
        <begin position="130"/>
        <end position="151"/>
    </location>
</feature>
<dbReference type="AlphaFoldDB" id="A0A502G271"/>
<evidence type="ECO:0000256" key="1">
    <source>
        <dbReference type="ARBA" id="ARBA00004141"/>
    </source>
</evidence>
<dbReference type="PANTHER" id="PTHR32322">
    <property type="entry name" value="INNER MEMBRANE TRANSPORTER"/>
    <property type="match status" value="1"/>
</dbReference>
<feature type="transmembrane region" description="Helical" evidence="6">
    <location>
        <begin position="104"/>
        <end position="123"/>
    </location>
</feature>
<evidence type="ECO:0000256" key="5">
    <source>
        <dbReference type="ARBA" id="ARBA00023136"/>
    </source>
</evidence>
<feature type="transmembrane region" description="Helical" evidence="6">
    <location>
        <begin position="276"/>
        <end position="293"/>
    </location>
</feature>
<dbReference type="PANTHER" id="PTHR32322:SF2">
    <property type="entry name" value="EAMA DOMAIN-CONTAINING PROTEIN"/>
    <property type="match status" value="1"/>
</dbReference>